<protein>
    <submittedName>
        <fullName evidence="1">Uncharacterized protein</fullName>
    </submittedName>
</protein>
<proteinExistence type="predicted"/>
<sequence>MTQGSLEKENGNLLILAVYFLPDQELQDLARASSAQNVTTSRRLETLLAMYKRLVIAIVHSGTELPGIRLLQQLQNVTVIIQPTIDSLCEQLHEVAHQERTQGYELPSLRACSSDTTTGDLDASFTSRLQFFRTLSPLSLDSALSLSFRFKNFTAKQVPVRRFNVMHWRRMLP</sequence>
<evidence type="ECO:0000313" key="1">
    <source>
        <dbReference type="EMBL" id="KAI9907680.1"/>
    </source>
</evidence>
<dbReference type="Proteomes" id="UP001163321">
    <property type="component" value="Chromosome 8"/>
</dbReference>
<keyword evidence="2" id="KW-1185">Reference proteome</keyword>
<organism evidence="1 2">
    <name type="scientific">Peronosclerospora sorghi</name>
    <dbReference type="NCBI Taxonomy" id="230839"/>
    <lineage>
        <taxon>Eukaryota</taxon>
        <taxon>Sar</taxon>
        <taxon>Stramenopiles</taxon>
        <taxon>Oomycota</taxon>
        <taxon>Peronosporomycetes</taxon>
        <taxon>Peronosporales</taxon>
        <taxon>Peronosporaceae</taxon>
        <taxon>Peronosclerospora</taxon>
    </lineage>
</organism>
<name>A0ACC0VMW8_9STRA</name>
<accession>A0ACC0VMW8</accession>
<dbReference type="EMBL" id="CM047587">
    <property type="protein sequence ID" value="KAI9907680.1"/>
    <property type="molecule type" value="Genomic_DNA"/>
</dbReference>
<reference evidence="1 2" key="1">
    <citation type="journal article" date="2022" name="bioRxiv">
        <title>The genome of the oomycete Peronosclerospora sorghi, a cosmopolitan pathogen of maize and sorghum, is inflated with dispersed pseudogenes.</title>
        <authorList>
            <person name="Fletcher K."/>
            <person name="Martin F."/>
            <person name="Isakeit T."/>
            <person name="Cavanaugh K."/>
            <person name="Magill C."/>
            <person name="Michelmore R."/>
        </authorList>
    </citation>
    <scope>NUCLEOTIDE SEQUENCE [LARGE SCALE GENOMIC DNA]</scope>
    <source>
        <strain evidence="1">P6</strain>
    </source>
</reference>
<evidence type="ECO:0000313" key="2">
    <source>
        <dbReference type="Proteomes" id="UP001163321"/>
    </source>
</evidence>
<gene>
    <name evidence="1" type="ORF">PsorP6_003304</name>
</gene>
<comment type="caution">
    <text evidence="1">The sequence shown here is derived from an EMBL/GenBank/DDBJ whole genome shotgun (WGS) entry which is preliminary data.</text>
</comment>